<dbReference type="CDD" id="cd07377">
    <property type="entry name" value="WHTH_GntR"/>
    <property type="match status" value="1"/>
</dbReference>
<dbReference type="SUPFAM" id="SSF46785">
    <property type="entry name" value="Winged helix' DNA-binding domain"/>
    <property type="match status" value="1"/>
</dbReference>
<evidence type="ECO:0000256" key="2">
    <source>
        <dbReference type="ARBA" id="ARBA00023125"/>
    </source>
</evidence>
<proteinExistence type="predicted"/>
<organism evidence="5 6">
    <name type="scientific">Candidatus Uhrbacteria bacterium GW2011_GWF2_39_13</name>
    <dbReference type="NCBI Taxonomy" id="1618995"/>
    <lineage>
        <taxon>Bacteria</taxon>
        <taxon>Candidatus Uhriibacteriota</taxon>
    </lineage>
</organism>
<dbReference type="AlphaFoldDB" id="A0A0G0MKM5"/>
<feature type="domain" description="HTH gntR-type" evidence="4">
    <location>
        <begin position="8"/>
        <end position="76"/>
    </location>
</feature>
<dbReference type="PANTHER" id="PTHR30146:SF109">
    <property type="entry name" value="HTH-TYPE TRANSCRIPTIONAL REGULATOR GALS"/>
    <property type="match status" value="1"/>
</dbReference>
<dbReference type="InterPro" id="IPR046335">
    <property type="entry name" value="LacI/GalR-like_sensor"/>
</dbReference>
<protein>
    <submittedName>
        <fullName evidence="5">Transcriptional regulator, GntR family with LacI sensor</fullName>
    </submittedName>
</protein>
<dbReference type="Gene3D" id="1.10.10.10">
    <property type="entry name" value="Winged helix-like DNA-binding domain superfamily/Winged helix DNA-binding domain"/>
    <property type="match status" value="1"/>
</dbReference>
<evidence type="ECO:0000313" key="6">
    <source>
        <dbReference type="Proteomes" id="UP000033935"/>
    </source>
</evidence>
<dbReference type="Pfam" id="PF13377">
    <property type="entry name" value="Peripla_BP_3"/>
    <property type="match status" value="1"/>
</dbReference>
<dbReference type="EMBL" id="LBWG01000022">
    <property type="protein sequence ID" value="KKR03678.1"/>
    <property type="molecule type" value="Genomic_DNA"/>
</dbReference>
<evidence type="ECO:0000259" key="4">
    <source>
        <dbReference type="PROSITE" id="PS50949"/>
    </source>
</evidence>
<dbReference type="GO" id="GO:0000976">
    <property type="term" value="F:transcription cis-regulatory region binding"/>
    <property type="evidence" value="ECO:0007669"/>
    <property type="project" value="TreeGrafter"/>
</dbReference>
<dbReference type="SMART" id="SM00345">
    <property type="entry name" value="HTH_GNTR"/>
    <property type="match status" value="1"/>
</dbReference>
<sequence>MAVSLKVQFNGDSIKREICSQIRKRILKKGDKIFPEEQLAKQYRLGIRTVRKALFELEEEGIIYRRKRVGTFVNSTLIEKMNIAILIFDIMDSTSAYYREIFKGINSALAPQYHNVQIHPIQSHQIKGERHSLLRNLIYSGEINGLLILSWLDENEIIELAQKSVPFVISGFEYKNIKVPNIIADIEGSLDKIMNYLTNQGHQDIALMAGHLDIPNNNVLMAEEKIRNIHASCMERKNFKSCFLKCGLYTPAAGEKLMDELLEEKRTPSAVIVHGNELTCGALRSLKKHGLHPGKDMLLIGYAEDPSGFPRPVIRNPAYEMGKKSVEMLIRQINENKIEVKKELIEPEFIFI</sequence>
<dbReference type="InterPro" id="IPR036388">
    <property type="entry name" value="WH-like_DNA-bd_sf"/>
</dbReference>
<dbReference type="Proteomes" id="UP000033935">
    <property type="component" value="Unassembled WGS sequence"/>
</dbReference>
<evidence type="ECO:0000313" key="5">
    <source>
        <dbReference type="EMBL" id="KKR03678.1"/>
    </source>
</evidence>
<keyword evidence="3" id="KW-0804">Transcription</keyword>
<dbReference type="Pfam" id="PF00392">
    <property type="entry name" value="GntR"/>
    <property type="match status" value="1"/>
</dbReference>
<dbReference type="InterPro" id="IPR000524">
    <property type="entry name" value="Tscrpt_reg_HTH_GntR"/>
</dbReference>
<gene>
    <name evidence="5" type="ORF">UT30_C0022G0011</name>
</gene>
<name>A0A0G0MKM5_9BACT</name>
<keyword evidence="2" id="KW-0238">DNA-binding</keyword>
<dbReference type="SUPFAM" id="SSF53822">
    <property type="entry name" value="Periplasmic binding protein-like I"/>
    <property type="match status" value="1"/>
</dbReference>
<reference evidence="5 6" key="1">
    <citation type="journal article" date="2015" name="Nature">
        <title>rRNA introns, odd ribosomes, and small enigmatic genomes across a large radiation of phyla.</title>
        <authorList>
            <person name="Brown C.T."/>
            <person name="Hug L.A."/>
            <person name="Thomas B.C."/>
            <person name="Sharon I."/>
            <person name="Castelle C.J."/>
            <person name="Singh A."/>
            <person name="Wilkins M.J."/>
            <person name="Williams K.H."/>
            <person name="Banfield J.F."/>
        </authorList>
    </citation>
    <scope>NUCLEOTIDE SEQUENCE [LARGE SCALE GENOMIC DNA]</scope>
</reference>
<keyword evidence="1" id="KW-0805">Transcription regulation</keyword>
<evidence type="ECO:0000256" key="1">
    <source>
        <dbReference type="ARBA" id="ARBA00023015"/>
    </source>
</evidence>
<dbReference type="InterPro" id="IPR036390">
    <property type="entry name" value="WH_DNA-bd_sf"/>
</dbReference>
<dbReference type="Gene3D" id="3.40.50.2300">
    <property type="match status" value="2"/>
</dbReference>
<comment type="caution">
    <text evidence="5">The sequence shown here is derived from an EMBL/GenBank/DDBJ whole genome shotgun (WGS) entry which is preliminary data.</text>
</comment>
<dbReference type="CDD" id="cd06267">
    <property type="entry name" value="PBP1_LacI_sugar_binding-like"/>
    <property type="match status" value="1"/>
</dbReference>
<dbReference type="GO" id="GO:0003700">
    <property type="term" value="F:DNA-binding transcription factor activity"/>
    <property type="evidence" value="ECO:0007669"/>
    <property type="project" value="InterPro"/>
</dbReference>
<dbReference type="PROSITE" id="PS50949">
    <property type="entry name" value="HTH_GNTR"/>
    <property type="match status" value="1"/>
</dbReference>
<accession>A0A0G0MKM5</accession>
<dbReference type="PANTHER" id="PTHR30146">
    <property type="entry name" value="LACI-RELATED TRANSCRIPTIONAL REPRESSOR"/>
    <property type="match status" value="1"/>
</dbReference>
<evidence type="ECO:0000256" key="3">
    <source>
        <dbReference type="ARBA" id="ARBA00023163"/>
    </source>
</evidence>
<dbReference type="InterPro" id="IPR028082">
    <property type="entry name" value="Peripla_BP_I"/>
</dbReference>